<proteinExistence type="predicted"/>
<evidence type="ECO:0000313" key="2">
    <source>
        <dbReference type="Proteomes" id="UP000604481"/>
    </source>
</evidence>
<accession>A0A8J7FJK1</accession>
<reference evidence="1 2" key="1">
    <citation type="submission" date="2020-10" db="EMBL/GenBank/DDBJ databases">
        <title>The genome sequence of Chitinilyticum litopenaei 4Y14.</title>
        <authorList>
            <person name="Liu Y."/>
        </authorList>
    </citation>
    <scope>NUCLEOTIDE SEQUENCE [LARGE SCALE GENOMIC DNA]</scope>
    <source>
        <strain evidence="1 2">4Y14</strain>
    </source>
</reference>
<name>A0A8J7FJK1_9NEIS</name>
<dbReference type="AlphaFoldDB" id="A0A8J7FJK1"/>
<dbReference type="Proteomes" id="UP000604481">
    <property type="component" value="Unassembled WGS sequence"/>
</dbReference>
<protein>
    <submittedName>
        <fullName evidence="1">Uncharacterized protein</fullName>
    </submittedName>
</protein>
<gene>
    <name evidence="1" type="ORF">INR99_05125</name>
</gene>
<organism evidence="1 2">
    <name type="scientific">Chitinilyticum piscinae</name>
    <dbReference type="NCBI Taxonomy" id="2866724"/>
    <lineage>
        <taxon>Bacteria</taxon>
        <taxon>Pseudomonadati</taxon>
        <taxon>Pseudomonadota</taxon>
        <taxon>Betaproteobacteria</taxon>
        <taxon>Neisseriales</taxon>
        <taxon>Chitinibacteraceae</taxon>
        <taxon>Chitinilyticum</taxon>
    </lineage>
</organism>
<sequence length="127" mass="13924">MIAYACWALPGNSEPKTAPELDMTQNWIELISSFCSKDIDVQTQARLASIKSIEFTDTGVFVDFEIEIPKQAGLNFSIHGVQFYSENLSCSASGFLHIRDGTINTLELVSNCGESLQGMALTAAKQR</sequence>
<evidence type="ECO:0000313" key="1">
    <source>
        <dbReference type="EMBL" id="MBE9608727.1"/>
    </source>
</evidence>
<dbReference type="EMBL" id="JADFUA010000002">
    <property type="protein sequence ID" value="MBE9608727.1"/>
    <property type="molecule type" value="Genomic_DNA"/>
</dbReference>
<keyword evidence="2" id="KW-1185">Reference proteome</keyword>
<comment type="caution">
    <text evidence="1">The sequence shown here is derived from an EMBL/GenBank/DDBJ whole genome shotgun (WGS) entry which is preliminary data.</text>
</comment>